<keyword evidence="1" id="KW-0175">Coiled coil</keyword>
<organism evidence="3 4">
    <name type="scientific">Rhodococcus rhodochrous KG-21</name>
    <dbReference type="NCBI Taxonomy" id="1441923"/>
    <lineage>
        <taxon>Bacteria</taxon>
        <taxon>Bacillati</taxon>
        <taxon>Actinomycetota</taxon>
        <taxon>Actinomycetes</taxon>
        <taxon>Mycobacteriales</taxon>
        <taxon>Nocardiaceae</taxon>
        <taxon>Rhodococcus</taxon>
    </lineage>
</organism>
<feature type="region of interest" description="Disordered" evidence="2">
    <location>
        <begin position="281"/>
        <end position="364"/>
    </location>
</feature>
<dbReference type="EMBL" id="AZYO01000167">
    <property type="protein sequence ID" value="KOS53105.1"/>
    <property type="molecule type" value="Genomic_DNA"/>
</dbReference>
<accession>A0A0M8PE63</accession>
<feature type="coiled-coil region" evidence="1">
    <location>
        <begin position="44"/>
        <end position="78"/>
    </location>
</feature>
<name>A0A0M8PE63_RHORH</name>
<comment type="caution">
    <text evidence="3">The sequence shown here is derived from an EMBL/GenBank/DDBJ whole genome shotgun (WGS) entry which is preliminary data.</text>
</comment>
<sequence length="364" mass="40302">MVFDRDRTPSHLPFSIVRKGFDRDEVTNYFARFEAELRVTATDRDAAAAQARDLARQLENARNEIDELRKDVDRLSVPPTTAEGMSDRISRMLRLASDEASELRARAEADAAEMISLAEQEGIRLRGDYEAMIAELAERRKAFEAEHARTMSEARAHAARIVAAAEAERDRLAAEAEAKRDQVQQDFEIAMSERRSKVLGALDELERSSKAEAEQRLEIASREAARRLEIATEQSERKIANARDLTEELRVLRGRILSQLDGVRGQLEAVPSMLAAVTREGELLDRDRDTTSTTEGDAEATTEIATEKSEKEPATKELPAGGTSEDSGRKSGAGEQEKRTGNEAQAPATDRLGRSPAVASKVRN</sequence>
<evidence type="ECO:0000256" key="1">
    <source>
        <dbReference type="SAM" id="Coils"/>
    </source>
</evidence>
<evidence type="ECO:0000313" key="3">
    <source>
        <dbReference type="EMBL" id="KOS53105.1"/>
    </source>
</evidence>
<evidence type="ECO:0000313" key="4">
    <source>
        <dbReference type="Proteomes" id="UP000037712"/>
    </source>
</evidence>
<gene>
    <name evidence="3" type="ORF">Z051_27405</name>
</gene>
<feature type="compositionally biased region" description="Basic and acidic residues" evidence="2">
    <location>
        <begin position="281"/>
        <end position="290"/>
    </location>
</feature>
<feature type="compositionally biased region" description="Basic and acidic residues" evidence="2">
    <location>
        <begin position="305"/>
        <end position="315"/>
    </location>
</feature>
<dbReference type="AlphaFoldDB" id="A0A0M8PE63"/>
<dbReference type="Proteomes" id="UP000037712">
    <property type="component" value="Unassembled WGS sequence"/>
</dbReference>
<proteinExistence type="predicted"/>
<reference evidence="4" key="2">
    <citation type="submission" date="2015-01" db="EMBL/GenBank/DDBJ databases">
        <title>Draft genome sequence of potential hydrocarbon metabolising strain of Rhodococcus rhodochrous.</title>
        <authorList>
            <person name="Aggarwal R.K."/>
            <person name="Dawar C."/>
        </authorList>
    </citation>
    <scope>NUCLEOTIDE SEQUENCE [LARGE SCALE GENOMIC DNA]</scope>
    <source>
        <strain evidence="4">KG-21</strain>
    </source>
</reference>
<dbReference type="RefSeq" id="WP_054375344.1">
    <property type="nucleotide sequence ID" value="NZ_AZYO01000167.1"/>
</dbReference>
<reference evidence="3 4" key="1">
    <citation type="journal article" date="2015" name="Genome Announc.">
        <title>Draft Genome Sequence of Rhodococcus rhodochrous Strain KG-21, a Soil Isolate from Oil Fields of Krishna-Godavari Basin, India.</title>
        <authorList>
            <person name="Dawar C."/>
            <person name="Aggarwal R.K."/>
        </authorList>
    </citation>
    <scope>NUCLEOTIDE SEQUENCE [LARGE SCALE GENOMIC DNA]</scope>
    <source>
        <strain evidence="3 4">KG-21</strain>
    </source>
</reference>
<dbReference type="Gene3D" id="1.20.5.170">
    <property type="match status" value="1"/>
</dbReference>
<dbReference type="PATRIC" id="fig|1441923.3.peg.5984"/>
<feature type="coiled-coil region" evidence="1">
    <location>
        <begin position="126"/>
        <end position="193"/>
    </location>
</feature>
<protein>
    <submittedName>
        <fullName evidence="3">Myosin</fullName>
    </submittedName>
</protein>
<evidence type="ECO:0000256" key="2">
    <source>
        <dbReference type="SAM" id="MobiDB-lite"/>
    </source>
</evidence>